<evidence type="ECO:0000313" key="11">
    <source>
        <dbReference type="Proteomes" id="UP001359485"/>
    </source>
</evidence>
<comment type="pathway">
    <text evidence="1 8">Purine metabolism; guanine degradation; xanthine from guanine: step 1/1.</text>
</comment>
<evidence type="ECO:0000256" key="2">
    <source>
        <dbReference type="ARBA" id="ARBA00006745"/>
    </source>
</evidence>
<gene>
    <name evidence="10" type="ORF">RUM44_006145</name>
</gene>
<evidence type="ECO:0000256" key="4">
    <source>
        <dbReference type="ARBA" id="ARBA00014514"/>
    </source>
</evidence>
<protein>
    <recommendedName>
        <fullName evidence="4 8">Guanine deaminase</fullName>
        <shortName evidence="8">Guanase</shortName>
        <ecNumber evidence="3 8">3.5.4.3</ecNumber>
    </recommendedName>
    <alternativeName>
        <fullName evidence="8">Guanine aminohydrolase</fullName>
    </alternativeName>
</protein>
<evidence type="ECO:0000256" key="1">
    <source>
        <dbReference type="ARBA" id="ARBA00004984"/>
    </source>
</evidence>
<evidence type="ECO:0000256" key="5">
    <source>
        <dbReference type="ARBA" id="ARBA00022723"/>
    </source>
</evidence>
<comment type="similarity">
    <text evidence="2 8">Belongs to the metallo-dependent hydrolases superfamily. ATZ/TRZ family.</text>
</comment>
<evidence type="ECO:0000259" key="9">
    <source>
        <dbReference type="Pfam" id="PF01979"/>
    </source>
</evidence>
<organism evidence="10 11">
    <name type="scientific">Polyplax serrata</name>
    <name type="common">Common mouse louse</name>
    <dbReference type="NCBI Taxonomy" id="468196"/>
    <lineage>
        <taxon>Eukaryota</taxon>
        <taxon>Metazoa</taxon>
        <taxon>Ecdysozoa</taxon>
        <taxon>Arthropoda</taxon>
        <taxon>Hexapoda</taxon>
        <taxon>Insecta</taxon>
        <taxon>Pterygota</taxon>
        <taxon>Neoptera</taxon>
        <taxon>Paraneoptera</taxon>
        <taxon>Psocodea</taxon>
        <taxon>Troctomorpha</taxon>
        <taxon>Phthiraptera</taxon>
        <taxon>Anoplura</taxon>
        <taxon>Polyplacidae</taxon>
        <taxon>Polyplax</taxon>
    </lineage>
</organism>
<reference evidence="10 11" key="1">
    <citation type="submission" date="2023-09" db="EMBL/GenBank/DDBJ databases">
        <title>Genomes of two closely related lineages of the louse Polyplax serrata with different host specificities.</title>
        <authorList>
            <person name="Martinu J."/>
            <person name="Tarabai H."/>
            <person name="Stefka J."/>
            <person name="Hypsa V."/>
        </authorList>
    </citation>
    <scope>NUCLEOTIDE SEQUENCE [LARGE SCALE GENOMIC DNA]</scope>
    <source>
        <strain evidence="10">98ZLc_SE</strain>
    </source>
</reference>
<comment type="function">
    <text evidence="8">Catalyzes the hydrolytic deamination of guanine, producing xanthine and ammonia.</text>
</comment>
<evidence type="ECO:0000256" key="7">
    <source>
        <dbReference type="ARBA" id="ARBA00022833"/>
    </source>
</evidence>
<dbReference type="Proteomes" id="UP001359485">
    <property type="component" value="Unassembled WGS sequence"/>
</dbReference>
<feature type="domain" description="Amidohydrolase-related" evidence="9">
    <location>
        <begin position="76"/>
        <end position="443"/>
    </location>
</feature>
<evidence type="ECO:0000313" key="10">
    <source>
        <dbReference type="EMBL" id="KAK6631616.1"/>
    </source>
</evidence>
<dbReference type="EMBL" id="JAWJWF010000006">
    <property type="protein sequence ID" value="KAK6631616.1"/>
    <property type="molecule type" value="Genomic_DNA"/>
</dbReference>
<keyword evidence="6 8" id="KW-0378">Hydrolase</keyword>
<comment type="caution">
    <text evidence="10">The sequence shown here is derived from an EMBL/GenBank/DDBJ whole genome shotgun (WGS) entry which is preliminary data.</text>
</comment>
<proteinExistence type="inferred from homology"/>
<accession>A0ABR1B0Z1</accession>
<dbReference type="PANTHER" id="PTHR11271">
    <property type="entry name" value="GUANINE DEAMINASE"/>
    <property type="match status" value="1"/>
</dbReference>
<dbReference type="InterPro" id="IPR014311">
    <property type="entry name" value="Guanine_deaminase"/>
</dbReference>
<keyword evidence="7 8" id="KW-0862">Zinc</keyword>
<evidence type="ECO:0000256" key="6">
    <source>
        <dbReference type="ARBA" id="ARBA00022801"/>
    </source>
</evidence>
<name>A0ABR1B0Z1_POLSC</name>
<dbReference type="Gene3D" id="2.30.40.10">
    <property type="entry name" value="Urease, subunit C, domain 1"/>
    <property type="match status" value="1"/>
</dbReference>
<dbReference type="InterPro" id="IPR006680">
    <property type="entry name" value="Amidohydro-rel"/>
</dbReference>
<dbReference type="SUPFAM" id="SSF51556">
    <property type="entry name" value="Metallo-dependent hydrolases"/>
    <property type="match status" value="1"/>
</dbReference>
<comment type="cofactor">
    <cofactor evidence="8">
        <name>Zn(2+)</name>
        <dbReference type="ChEBI" id="CHEBI:29105"/>
    </cofactor>
    <text evidence="8">Binds 1 zinc ion per subunit.</text>
</comment>
<keyword evidence="5 8" id="KW-0479">Metal-binding</keyword>
<dbReference type="SUPFAM" id="SSF51338">
    <property type="entry name" value="Composite domain of metallo-dependent hydrolases"/>
    <property type="match status" value="1"/>
</dbReference>
<dbReference type="InterPro" id="IPR032466">
    <property type="entry name" value="Metal_Hydrolase"/>
</dbReference>
<dbReference type="InterPro" id="IPR011059">
    <property type="entry name" value="Metal-dep_hydrolase_composite"/>
</dbReference>
<evidence type="ECO:0000256" key="8">
    <source>
        <dbReference type="RuleBase" id="RU366009"/>
    </source>
</evidence>
<comment type="catalytic activity">
    <reaction evidence="8">
        <text>guanine + H2O + H(+) = xanthine + NH4(+)</text>
        <dbReference type="Rhea" id="RHEA:14665"/>
        <dbReference type="ChEBI" id="CHEBI:15377"/>
        <dbReference type="ChEBI" id="CHEBI:15378"/>
        <dbReference type="ChEBI" id="CHEBI:16235"/>
        <dbReference type="ChEBI" id="CHEBI:17712"/>
        <dbReference type="ChEBI" id="CHEBI:28938"/>
        <dbReference type="EC" id="3.5.4.3"/>
    </reaction>
</comment>
<dbReference type="InterPro" id="IPR051607">
    <property type="entry name" value="Metallo-dep_hydrolases"/>
</dbReference>
<keyword evidence="11" id="KW-1185">Reference proteome</keyword>
<dbReference type="EC" id="3.5.4.3" evidence="3 8"/>
<dbReference type="Pfam" id="PF01979">
    <property type="entry name" value="Amidohydro_1"/>
    <property type="match status" value="1"/>
</dbReference>
<dbReference type="PANTHER" id="PTHR11271:SF6">
    <property type="entry name" value="GUANINE DEAMINASE"/>
    <property type="match status" value="1"/>
</dbReference>
<dbReference type="Gene3D" id="3.20.20.140">
    <property type="entry name" value="Metal-dependent hydrolases"/>
    <property type="match status" value="1"/>
</dbReference>
<sequence length="446" mass="49670">MDQVEGDANQDDTFMFVGPIIHSISLNNLEFISNGLLVVSEGKIVIVEKDVENSDEIRRRWNIKPDKVYLMQKGQFLIPGFIDTHIHAPQYPNVGLGYDLPLLQWLDTYTFPLEKKFSDEKYAEKVYDAVVRRTLAHGTTTANYYATIHKESSCLLADLVKKHGQRAFIGKVNMNKNTPPDYGETEESSIQDTKDFIEYVLNLKSSLIKPVITPRFALSCDMNLMKGLGMLAAEYDLPIQTHVSENLEEIKQVKMDFPEIKNYVGVYETAGLVTYKTVLAHGIHLEPDELNIVKAKGAAISHCPNSNILLESGVCPVSKYLEAGVKVGLGSDCSGGNTCSILESIRQTLMLSIQASISKVAEKLSIEQVFYMATLGGAEAMGLGCVTGNFLPGKEFDAILIDMNNSSVLDLLDEYNLQQLFQKFIYLGNDQLMKKVFVASRIVKEL</sequence>
<evidence type="ECO:0000256" key="3">
    <source>
        <dbReference type="ARBA" id="ARBA00012781"/>
    </source>
</evidence>
<dbReference type="NCBIfam" id="TIGR02967">
    <property type="entry name" value="guan_deamin"/>
    <property type="match status" value="1"/>
</dbReference>